<dbReference type="Gene3D" id="3.40.710.10">
    <property type="entry name" value="DD-peptidase/beta-lactamase superfamily"/>
    <property type="match status" value="1"/>
</dbReference>
<feature type="domain" description="Beta-lactamase-related" evidence="2">
    <location>
        <begin position="49"/>
        <end position="261"/>
    </location>
</feature>
<dbReference type="HOGENOM" id="CLU_1064421_0_0_4"/>
<organism evidence="3 4">
    <name type="scientific">Cupriavidus taiwanensis (strain DSM 17343 / BCRC 17206 / CCUG 44338 / CIP 107171 / LMG 19424 / R1)</name>
    <name type="common">Ralstonia taiwanensis (strain LMG 19424)</name>
    <dbReference type="NCBI Taxonomy" id="977880"/>
    <lineage>
        <taxon>Bacteria</taxon>
        <taxon>Pseudomonadati</taxon>
        <taxon>Pseudomonadota</taxon>
        <taxon>Betaproteobacteria</taxon>
        <taxon>Burkholderiales</taxon>
        <taxon>Burkholderiaceae</taxon>
        <taxon>Cupriavidus</taxon>
    </lineage>
</organism>
<name>B2AJE0_CUPTR</name>
<dbReference type="PANTHER" id="PTHR43283">
    <property type="entry name" value="BETA-LACTAMASE-RELATED"/>
    <property type="match status" value="1"/>
</dbReference>
<reference evidence="3 4" key="1">
    <citation type="journal article" date="2008" name="Genome Res.">
        <title>Genome sequence of the beta-rhizobium Cupriavidus taiwanensis and comparative genomics of rhizobia.</title>
        <authorList>
            <person name="Amadou C."/>
            <person name="Pascal G."/>
            <person name="Mangenot S."/>
            <person name="Glew M."/>
            <person name="Bontemps C."/>
            <person name="Capela D."/>
            <person name="Carrere S."/>
            <person name="Cruveiller S."/>
            <person name="Dossat C."/>
            <person name="Lajus A."/>
            <person name="Marchetti M."/>
            <person name="Poinsot V."/>
            <person name="Rouy Z."/>
            <person name="Servin B."/>
            <person name="Saad M."/>
            <person name="Schenowitz C."/>
            <person name="Barbe V."/>
            <person name="Batut J."/>
            <person name="Medigue C."/>
            <person name="Masson-Boivin C."/>
        </authorList>
    </citation>
    <scope>NUCLEOTIDE SEQUENCE [LARGE SCALE GENOMIC DNA]</scope>
    <source>
        <strain evidence="4">DSM 17343 / BCRC 17206 / CCUG 44338 / CIP 107171 / LMG 19424 / R1</strain>
    </source>
</reference>
<keyword evidence="1" id="KW-0732">Signal</keyword>
<dbReference type="EMBL" id="CU633751">
    <property type="protein sequence ID" value="CAP64193.1"/>
    <property type="molecule type" value="Genomic_DNA"/>
</dbReference>
<geneLocation type="plasmid" evidence="3 4">
    <name>pRALTA</name>
</geneLocation>
<dbReference type="Proteomes" id="UP000001692">
    <property type="component" value="Plasmid pRALTA"/>
</dbReference>
<dbReference type="Pfam" id="PF00144">
    <property type="entry name" value="Beta-lactamase"/>
    <property type="match status" value="1"/>
</dbReference>
<gene>
    <name evidence="3" type="ordered locus">pRALTA_0567</name>
</gene>
<keyword evidence="4" id="KW-1185">Reference proteome</keyword>
<sequence>MLILPTFARLSVALSLLASTTVACARLPAPVAAAEVGMSAGRLGAVGDWMQSQVESKRVPGAVMLIVRNGQVAYFEAVGQQDPVHGTPMSKDSISRIYSMTKPMTSVVAMMLVEEGKLQLDAPLSRFLLAFATMKVGVERKDPATGAKTLESVGTLRPITVHDLLRHTSGITYGVFGDSAVERLYRAAQIGLHGDFTNAELADRVAALPLQNQPGTAWEYGFSTDVLGRVLEVVEGQTLGTIMRRRLFAPLGMKDTGFGLP</sequence>
<evidence type="ECO:0000313" key="3">
    <source>
        <dbReference type="EMBL" id="CAP64193.1"/>
    </source>
</evidence>
<dbReference type="AlphaFoldDB" id="B2AJE0"/>
<protein>
    <submittedName>
        <fullName evidence="3">Beta-lactamase</fullName>
    </submittedName>
</protein>
<dbReference type="KEGG" id="cti:pRALTA_0567"/>
<evidence type="ECO:0000259" key="2">
    <source>
        <dbReference type="Pfam" id="PF00144"/>
    </source>
</evidence>
<keyword evidence="3" id="KW-0614">Plasmid</keyword>
<dbReference type="InterPro" id="IPR001466">
    <property type="entry name" value="Beta-lactam-related"/>
</dbReference>
<dbReference type="PANTHER" id="PTHR43283:SF3">
    <property type="entry name" value="BETA-LACTAMASE FAMILY PROTEIN (AFU_ORTHOLOGUE AFUA_5G07500)"/>
    <property type="match status" value="1"/>
</dbReference>
<evidence type="ECO:0000313" key="4">
    <source>
        <dbReference type="Proteomes" id="UP000001692"/>
    </source>
</evidence>
<accession>B2AJE0</accession>
<dbReference type="InterPro" id="IPR050789">
    <property type="entry name" value="Diverse_Enzym_Activities"/>
</dbReference>
<feature type="signal peptide" evidence="1">
    <location>
        <begin position="1"/>
        <end position="25"/>
    </location>
</feature>
<dbReference type="eggNOG" id="COG1680">
    <property type="taxonomic scope" value="Bacteria"/>
</dbReference>
<proteinExistence type="predicted"/>
<dbReference type="InterPro" id="IPR012338">
    <property type="entry name" value="Beta-lactam/transpept-like"/>
</dbReference>
<feature type="chain" id="PRO_5002775230" evidence="1">
    <location>
        <begin position="26"/>
        <end position="261"/>
    </location>
</feature>
<dbReference type="SUPFAM" id="SSF56601">
    <property type="entry name" value="beta-lactamase/transpeptidase-like"/>
    <property type="match status" value="1"/>
</dbReference>
<evidence type="ECO:0000256" key="1">
    <source>
        <dbReference type="SAM" id="SignalP"/>
    </source>
</evidence>